<dbReference type="InterPro" id="IPR008978">
    <property type="entry name" value="HSP20-like_chaperone"/>
</dbReference>
<keyword evidence="6" id="KW-1185">Reference proteome</keyword>
<dbReference type="Gene3D" id="2.60.40.790">
    <property type="match status" value="1"/>
</dbReference>
<feature type="compositionally biased region" description="Basic and acidic residues" evidence="2">
    <location>
        <begin position="539"/>
        <end position="550"/>
    </location>
</feature>
<evidence type="ECO:0000256" key="1">
    <source>
        <dbReference type="PROSITE-ProRule" id="PRU00285"/>
    </source>
</evidence>
<evidence type="ECO:0000313" key="5">
    <source>
        <dbReference type="EMBL" id="ELR22675.1"/>
    </source>
</evidence>
<feature type="compositionally biased region" description="Basic and acidic residues" evidence="2">
    <location>
        <begin position="1"/>
        <end position="10"/>
    </location>
</feature>
<evidence type="ECO:0000256" key="2">
    <source>
        <dbReference type="SAM" id="MobiDB-lite"/>
    </source>
</evidence>
<organism evidence="5 6">
    <name type="scientific">Acanthamoeba castellanii (strain ATCC 30010 / Neff)</name>
    <dbReference type="NCBI Taxonomy" id="1257118"/>
    <lineage>
        <taxon>Eukaryota</taxon>
        <taxon>Amoebozoa</taxon>
        <taxon>Discosea</taxon>
        <taxon>Longamoebia</taxon>
        <taxon>Centramoebida</taxon>
        <taxon>Acanthamoebidae</taxon>
        <taxon>Acanthamoeba</taxon>
    </lineage>
</organism>
<dbReference type="SUPFAM" id="SSF49764">
    <property type="entry name" value="HSP20-like chaperones"/>
    <property type="match status" value="1"/>
</dbReference>
<dbReference type="SUPFAM" id="SSF63491">
    <property type="entry name" value="BAG domain"/>
    <property type="match status" value="1"/>
</dbReference>
<feature type="compositionally biased region" description="Low complexity" evidence="2">
    <location>
        <begin position="262"/>
        <end position="274"/>
    </location>
</feature>
<dbReference type="OrthoDB" id="1431247at2759"/>
<name>L8HBW3_ACACF</name>
<feature type="compositionally biased region" description="Basic residues" evidence="2">
    <location>
        <begin position="680"/>
        <end position="695"/>
    </location>
</feature>
<dbReference type="SMART" id="SM00264">
    <property type="entry name" value="BAG"/>
    <property type="match status" value="1"/>
</dbReference>
<feature type="domain" description="SHSP" evidence="3">
    <location>
        <begin position="552"/>
        <end position="694"/>
    </location>
</feature>
<protein>
    <submittedName>
        <fullName evidence="5">BAG domain containing protein</fullName>
    </submittedName>
</protein>
<evidence type="ECO:0000313" key="6">
    <source>
        <dbReference type="Proteomes" id="UP000011083"/>
    </source>
</evidence>
<accession>L8HBW3</accession>
<dbReference type="PROSITE" id="PS51035">
    <property type="entry name" value="BAG"/>
    <property type="match status" value="1"/>
</dbReference>
<dbReference type="AlphaFoldDB" id="L8HBW3"/>
<dbReference type="EMBL" id="KB007874">
    <property type="protein sequence ID" value="ELR22675.1"/>
    <property type="molecule type" value="Genomic_DNA"/>
</dbReference>
<feature type="compositionally biased region" description="Low complexity" evidence="2">
    <location>
        <begin position="25"/>
        <end position="34"/>
    </location>
</feature>
<dbReference type="CDD" id="cd06464">
    <property type="entry name" value="ACD_sHsps-like"/>
    <property type="match status" value="1"/>
</dbReference>
<dbReference type="Proteomes" id="UP000011083">
    <property type="component" value="Unassembled WGS sequence"/>
</dbReference>
<feature type="region of interest" description="Disordered" evidence="2">
    <location>
        <begin position="495"/>
        <end position="550"/>
    </location>
</feature>
<feature type="compositionally biased region" description="Basic and acidic residues" evidence="2">
    <location>
        <begin position="495"/>
        <end position="516"/>
    </location>
</feature>
<dbReference type="STRING" id="1257118.L8HBW3"/>
<dbReference type="KEGG" id="acan:ACA1_080730"/>
<dbReference type="InterPro" id="IPR003103">
    <property type="entry name" value="BAG_domain"/>
</dbReference>
<evidence type="ECO:0000259" key="4">
    <source>
        <dbReference type="PROSITE" id="PS51035"/>
    </source>
</evidence>
<feature type="compositionally biased region" description="Low complexity" evidence="2">
    <location>
        <begin position="326"/>
        <end position="356"/>
    </location>
</feature>
<dbReference type="GO" id="GO:0051087">
    <property type="term" value="F:protein-folding chaperone binding"/>
    <property type="evidence" value="ECO:0007669"/>
    <property type="project" value="InterPro"/>
</dbReference>
<dbReference type="OMA" id="TAFEVEW"/>
<comment type="similarity">
    <text evidence="1">Belongs to the small heat shock protein (HSP20) family.</text>
</comment>
<feature type="region of interest" description="Disordered" evidence="2">
    <location>
        <begin position="1"/>
        <end position="36"/>
    </location>
</feature>
<gene>
    <name evidence="5" type="ORF">ACA1_080730</name>
</gene>
<dbReference type="GeneID" id="14923620"/>
<feature type="compositionally biased region" description="Low complexity" evidence="2">
    <location>
        <begin position="286"/>
        <end position="297"/>
    </location>
</feature>
<dbReference type="RefSeq" id="XP_004367756.1">
    <property type="nucleotide sequence ID" value="XM_004367699.1"/>
</dbReference>
<dbReference type="Pfam" id="PF02179">
    <property type="entry name" value="BAG"/>
    <property type="match status" value="1"/>
</dbReference>
<dbReference type="PROSITE" id="PS01031">
    <property type="entry name" value="SHSP"/>
    <property type="match status" value="1"/>
</dbReference>
<dbReference type="VEuPathDB" id="AmoebaDB:ACA1_080730"/>
<dbReference type="InterPro" id="IPR036533">
    <property type="entry name" value="BAG_dom_sf"/>
</dbReference>
<feature type="region of interest" description="Disordered" evidence="2">
    <location>
        <begin position="680"/>
        <end position="724"/>
    </location>
</feature>
<feature type="compositionally biased region" description="Basic and acidic residues" evidence="2">
    <location>
        <begin position="358"/>
        <end position="375"/>
    </location>
</feature>
<feature type="region of interest" description="Disordered" evidence="2">
    <location>
        <begin position="253"/>
        <end position="375"/>
    </location>
</feature>
<reference evidence="5 6" key="1">
    <citation type="journal article" date="2013" name="Genome Biol.">
        <title>Genome of Acanthamoeba castellanii highlights extensive lateral gene transfer and early evolution of tyrosine kinase signaling.</title>
        <authorList>
            <person name="Clarke M."/>
            <person name="Lohan A.J."/>
            <person name="Liu B."/>
            <person name="Lagkouvardos I."/>
            <person name="Roy S."/>
            <person name="Zafar N."/>
            <person name="Bertelli C."/>
            <person name="Schilde C."/>
            <person name="Kianianmomeni A."/>
            <person name="Burglin T.R."/>
            <person name="Frech C."/>
            <person name="Turcotte B."/>
            <person name="Kopec K.O."/>
            <person name="Synnott J.M."/>
            <person name="Choo C."/>
            <person name="Paponov I."/>
            <person name="Finkler A."/>
            <person name="Soon Heng Tan C."/>
            <person name="Hutchins A.P."/>
            <person name="Weinmeier T."/>
            <person name="Rattei T."/>
            <person name="Chu J.S."/>
            <person name="Gimenez G."/>
            <person name="Irimia M."/>
            <person name="Rigden D.J."/>
            <person name="Fitzpatrick D.A."/>
            <person name="Lorenzo-Morales J."/>
            <person name="Bateman A."/>
            <person name="Chiu C.H."/>
            <person name="Tang P."/>
            <person name="Hegemann P."/>
            <person name="Fromm H."/>
            <person name="Raoult D."/>
            <person name="Greub G."/>
            <person name="Miranda-Saavedra D."/>
            <person name="Chen N."/>
            <person name="Nash P."/>
            <person name="Ginger M.L."/>
            <person name="Horn M."/>
            <person name="Schaap P."/>
            <person name="Caler L."/>
            <person name="Loftus B."/>
        </authorList>
    </citation>
    <scope>NUCLEOTIDE SEQUENCE [LARGE SCALE GENOMIC DNA]</scope>
    <source>
        <strain evidence="5 6">Neff</strain>
    </source>
</reference>
<dbReference type="Gene3D" id="1.20.58.120">
    <property type="entry name" value="BAG domain"/>
    <property type="match status" value="1"/>
</dbReference>
<evidence type="ECO:0000259" key="3">
    <source>
        <dbReference type="PROSITE" id="PS01031"/>
    </source>
</evidence>
<feature type="domain" description="BAG" evidence="4">
    <location>
        <begin position="397"/>
        <end position="485"/>
    </location>
</feature>
<dbReference type="InterPro" id="IPR002068">
    <property type="entry name" value="A-crystallin/Hsp20_dom"/>
</dbReference>
<proteinExistence type="inferred from homology"/>
<sequence>MATHPEEKRTQLHRSMNLELERSADASSFDPDAAGELAPLTSDMRRQIYELKAAYEEFWQQRKFRKGWAKPLFAFDEAVEELLARAAEAVVRIRSHFDELNGSSTVPRGLSKSASSIATAKLPRFKEGRAREYLCSLEQDPRAAPQQFVREIVHATLSNEDGYLEEGLTGDKLDRYIDKITAYMRQRDEQEARATVQLEEKLKRRWAKAEELLKAFYALDADEKASKSHYQSLQKIIKRVDDVREELMLMQRRREAKREQQEQQSVEAEVPQQPTVSAPEEPVATAESQPAPEGEAAQAEEKEESAQPEQQQQVEAREEQEEPKPEQAAAPATEEAQAAAATTEPAAQEDSAAAAADTGKEVVDEESEQRRRIEQEREKAMLKIKNVADSVTRLSDQIEGFTSEATGLDMEELQKEPESAEKMLSKLQKQCLFYSENLMKDLLSLDAISTGTLPGSEEASEEVRPLRKQQVKEIQGLLQDVDQVNSKLKAMLKKVQEEKQRKEEQRKKFEIDERAKQPQQPQQQPTTTTTATASATAAAEKDQARSEGVDMWRSLKLKPKFEMARTQDSIILQAHIPGMREEDIEIERDDDGQAFTVKGLRVPTPAEEAAMRRQLKSVLARDPWGLYYPQGEQERDLLLRMAAGRYGSFSETFEVSPEMDLLGIAASYAGGVLRIAVPIKPHHQRQQRQGRKKAFYPHQQPPQQFPYQQRRRHGGRPHYGGYPADVGGQGFFNDKSFWW</sequence>
<feature type="compositionally biased region" description="Low complexity" evidence="2">
    <location>
        <begin position="517"/>
        <end position="538"/>
    </location>
</feature>